<feature type="compositionally biased region" description="Low complexity" evidence="1">
    <location>
        <begin position="142"/>
        <end position="159"/>
    </location>
</feature>
<feature type="region of interest" description="Disordered" evidence="1">
    <location>
        <begin position="214"/>
        <end position="245"/>
    </location>
</feature>
<reference evidence="3" key="2">
    <citation type="submission" date="2013-07" db="EMBL/GenBank/DDBJ databases">
        <authorList>
            <consortium name="The Broad Institute Genome Sequencing Platform"/>
            <person name="Cuomo C."/>
            <person name="Litvintseva A."/>
            <person name="Chen Y."/>
            <person name="Heitman J."/>
            <person name="Sun S."/>
            <person name="Springer D."/>
            <person name="Dromer F."/>
            <person name="Young S.K."/>
            <person name="Zeng Q."/>
            <person name="Gargeya S."/>
            <person name="Fitzgerald M."/>
            <person name="Abouelleil A."/>
            <person name="Alvarado L."/>
            <person name="Berlin A.M."/>
            <person name="Chapman S.B."/>
            <person name="Dewar J."/>
            <person name="Goldberg J."/>
            <person name="Griggs A."/>
            <person name="Gujja S."/>
            <person name="Hansen M."/>
            <person name="Howarth C."/>
            <person name="Imamovic A."/>
            <person name="Larimer J."/>
            <person name="McCowan C."/>
            <person name="Murphy C."/>
            <person name="Pearson M."/>
            <person name="Priest M."/>
            <person name="Roberts A."/>
            <person name="Saif S."/>
            <person name="Shea T."/>
            <person name="Sykes S."/>
            <person name="Wortman J."/>
            <person name="Nusbaum C."/>
            <person name="Birren B."/>
        </authorList>
    </citation>
    <scope>NUCLEOTIDE SEQUENCE</scope>
    <source>
        <strain evidence="3">CBS 10737</strain>
    </source>
</reference>
<protein>
    <submittedName>
        <fullName evidence="2">Uncharacterized protein</fullName>
    </submittedName>
</protein>
<evidence type="ECO:0000313" key="3">
    <source>
        <dbReference type="EMBL" id="WWC69670.1"/>
    </source>
</evidence>
<keyword evidence="4" id="KW-1185">Reference proteome</keyword>
<dbReference type="STRING" id="1296096.A0A1B9I983"/>
<evidence type="ECO:0000313" key="2">
    <source>
        <dbReference type="EMBL" id="OCF52099.1"/>
    </source>
</evidence>
<dbReference type="KEGG" id="kpin:30169753"/>
<evidence type="ECO:0000313" key="4">
    <source>
        <dbReference type="Proteomes" id="UP000094020"/>
    </source>
</evidence>
<feature type="compositionally biased region" description="Polar residues" evidence="1">
    <location>
        <begin position="122"/>
        <end position="136"/>
    </location>
</feature>
<feature type="region of interest" description="Disordered" evidence="1">
    <location>
        <begin position="28"/>
        <end position="53"/>
    </location>
</feature>
<proteinExistence type="predicted"/>
<dbReference type="Proteomes" id="UP000094020">
    <property type="component" value="Chromosome 4"/>
</dbReference>
<feature type="compositionally biased region" description="Polar residues" evidence="1">
    <location>
        <begin position="32"/>
        <end position="49"/>
    </location>
</feature>
<dbReference type="GeneID" id="30169753"/>
<gene>
    <name evidence="2" type="ORF">I206_01384</name>
    <name evidence="3" type="ORF">I206_103613</name>
</gene>
<accession>A0A1B9I983</accession>
<reference evidence="2" key="1">
    <citation type="submission" date="2013-07" db="EMBL/GenBank/DDBJ databases">
        <title>The Genome Sequence of Cryptococcus pinus CBS10737.</title>
        <authorList>
            <consortium name="The Broad Institute Genome Sequencing Platform"/>
            <person name="Cuomo C."/>
            <person name="Litvintseva A."/>
            <person name="Chen Y."/>
            <person name="Heitman J."/>
            <person name="Sun S."/>
            <person name="Springer D."/>
            <person name="Dromer F."/>
            <person name="Young S.K."/>
            <person name="Zeng Q."/>
            <person name="Gargeya S."/>
            <person name="Fitzgerald M."/>
            <person name="Abouelleil A."/>
            <person name="Alvarado L."/>
            <person name="Berlin A.M."/>
            <person name="Chapman S.B."/>
            <person name="Dewar J."/>
            <person name="Goldberg J."/>
            <person name="Griggs A."/>
            <person name="Gujja S."/>
            <person name="Hansen M."/>
            <person name="Howarth C."/>
            <person name="Imamovic A."/>
            <person name="Larimer J."/>
            <person name="McCowan C."/>
            <person name="Murphy C."/>
            <person name="Pearson M."/>
            <person name="Priest M."/>
            <person name="Roberts A."/>
            <person name="Saif S."/>
            <person name="Shea T."/>
            <person name="Sykes S."/>
            <person name="Wortman J."/>
            <person name="Nusbaum C."/>
            <person name="Birren B."/>
        </authorList>
    </citation>
    <scope>NUCLEOTIDE SEQUENCE [LARGE SCALE GENOMIC DNA]</scope>
    <source>
        <strain evidence="2">CBS 10737</strain>
    </source>
</reference>
<dbReference type="EMBL" id="CP144522">
    <property type="protein sequence ID" value="WWC69670.1"/>
    <property type="molecule type" value="Genomic_DNA"/>
</dbReference>
<dbReference type="AlphaFoldDB" id="A0A1B9I983"/>
<dbReference type="EMBL" id="KI894008">
    <property type="protein sequence ID" value="OCF52099.1"/>
    <property type="molecule type" value="Genomic_DNA"/>
</dbReference>
<dbReference type="RefSeq" id="XP_019013318.1">
    <property type="nucleotide sequence ID" value="XM_019153157.1"/>
</dbReference>
<reference evidence="3" key="4">
    <citation type="submission" date="2024-02" db="EMBL/GenBank/DDBJ databases">
        <title>Comparative genomics of Cryptococcus and Kwoniella reveals pathogenesis evolution and contrasting modes of karyotype evolution via chromosome fusion or intercentromeric recombination.</title>
        <authorList>
            <person name="Coelho M.A."/>
            <person name="David-Palma M."/>
            <person name="Shea T."/>
            <person name="Bowers K."/>
            <person name="McGinley-Smith S."/>
            <person name="Mohammad A.W."/>
            <person name="Gnirke A."/>
            <person name="Yurkov A.M."/>
            <person name="Nowrousian M."/>
            <person name="Sun S."/>
            <person name="Cuomo C.A."/>
            <person name="Heitman J."/>
        </authorList>
    </citation>
    <scope>NUCLEOTIDE SEQUENCE</scope>
    <source>
        <strain evidence="3">CBS 10737</strain>
    </source>
</reference>
<sequence length="305" mass="33438">MDSTATSKILDSTKPPYYQSYFPKKLVVKSDPPSSSTDVQTEPSFSSIAPNLIPDPQAIPRFSPSLKPFWPIATNNLSSPSFDPNHSPCYIPDSPPDLSPVWQPISPKVEETQHSPIWQPASPRTNYSYSGPSASPDNLLYQSSPSSTSVQPSVQSGSPLLSENPPRYTPTNLIRANQLPSYALKSSIPLNLKGRRAISQYRCGLIKARFNHKPYQRPVGTPSSMLSTPSSSSSSKSTNPFSTLNSAVPGAQSARIYAQAISHQLQQQRQERKEGIDFEKVNSDVQILLAAEYMLAGYHAVESSW</sequence>
<reference evidence="2" key="3">
    <citation type="submission" date="2016-07" db="EMBL/GenBank/DDBJ databases">
        <title>Evolution of pathogenesis and genome organization in the Tremellales.</title>
        <authorList>
            <person name="Cuomo C."/>
            <person name="Litvintseva A."/>
            <person name="Heitman J."/>
            <person name="Chen Y."/>
            <person name="Sun S."/>
            <person name="Springer D."/>
            <person name="Dromer F."/>
            <person name="Young S."/>
            <person name="Zeng Q."/>
            <person name="Chapman S."/>
            <person name="Gujja S."/>
            <person name="Saif S."/>
            <person name="Birren B."/>
        </authorList>
    </citation>
    <scope>NUCLEOTIDE SEQUENCE</scope>
    <source>
        <strain evidence="2">CBS 10737</strain>
    </source>
</reference>
<organism evidence="2">
    <name type="scientific">Kwoniella pini CBS 10737</name>
    <dbReference type="NCBI Taxonomy" id="1296096"/>
    <lineage>
        <taxon>Eukaryota</taxon>
        <taxon>Fungi</taxon>
        <taxon>Dikarya</taxon>
        <taxon>Basidiomycota</taxon>
        <taxon>Agaricomycotina</taxon>
        <taxon>Tremellomycetes</taxon>
        <taxon>Tremellales</taxon>
        <taxon>Cryptococcaceae</taxon>
        <taxon>Kwoniella</taxon>
    </lineage>
</organism>
<evidence type="ECO:0000256" key="1">
    <source>
        <dbReference type="SAM" id="MobiDB-lite"/>
    </source>
</evidence>
<feature type="region of interest" description="Disordered" evidence="1">
    <location>
        <begin position="110"/>
        <end position="173"/>
    </location>
</feature>
<name>A0A1B9I983_9TREE</name>
<feature type="compositionally biased region" description="Low complexity" evidence="1">
    <location>
        <begin position="221"/>
        <end position="243"/>
    </location>
</feature>